<organism evidence="7 8">
    <name type="scientific">Pseudomonas alkylphenolica</name>
    <dbReference type="NCBI Taxonomy" id="237609"/>
    <lineage>
        <taxon>Bacteria</taxon>
        <taxon>Pseudomonadati</taxon>
        <taxon>Pseudomonadota</taxon>
        <taxon>Gammaproteobacteria</taxon>
        <taxon>Pseudomonadales</taxon>
        <taxon>Pseudomonadaceae</taxon>
        <taxon>Pseudomonas</taxon>
    </lineage>
</organism>
<proteinExistence type="inferred from homology"/>
<dbReference type="PANTHER" id="PTHR47892:SF1">
    <property type="entry name" value="UNIVERSAL STRESS PROTEIN E"/>
    <property type="match status" value="1"/>
</dbReference>
<evidence type="ECO:0000259" key="6">
    <source>
        <dbReference type="Pfam" id="PF00582"/>
    </source>
</evidence>
<evidence type="ECO:0000256" key="2">
    <source>
        <dbReference type="ARBA" id="ARBA00008791"/>
    </source>
</evidence>
<sequence length="322" mass="35729">MADTIIAASGWRFAMGQYRQLLVLLTEVDKHSAALRRALALAQVSGAAVHVLGLFEPVEEHTLQEERLNEAQIERQYAQFREQLAQMLERQRPGAIRLTYETVKADDIRSQAIDYIAEFAPDMVIKDGEAVPALARLFSTPLDCALMRGVRGLTHFLPRSAAGLPKNVLVAVDTSLHDSEALQEVFNKELIRVAQTLALQCNAQLHLLSAYDLARVFVADINVAEAWVQELRDTLQQPFETLADTLGVPLDCRHFIEGSPVQIIREQVIALEIDVVVMGVVQPKGLDKLLGDTTERIVSKLPCSVLAVHPCLIQTWEPTPCN</sequence>
<dbReference type="KEGG" id="palk:PSAKL28_25160"/>
<protein>
    <submittedName>
        <fullName evidence="7">UspA domain-containing protein</fullName>
    </submittedName>
</protein>
<feature type="domain" description="UspA" evidence="6">
    <location>
        <begin position="18"/>
        <end position="125"/>
    </location>
</feature>
<reference evidence="7 8" key="1">
    <citation type="submission" date="2014-07" db="EMBL/GenBank/DDBJ databases">
        <authorList>
            <person name="Lee K."/>
            <person name="Lim J.Y."/>
            <person name="Hwang I."/>
        </authorList>
    </citation>
    <scope>NUCLEOTIDE SEQUENCE [LARGE SCALE GENOMIC DNA]</scope>
    <source>
        <strain evidence="7 8">KL28</strain>
    </source>
</reference>
<evidence type="ECO:0000313" key="7">
    <source>
        <dbReference type="EMBL" id="AIL61720.1"/>
    </source>
</evidence>
<comment type="subcellular location">
    <subcellularLocation>
        <location evidence="1">Cytoplasm</location>
    </subcellularLocation>
</comment>
<dbReference type="Proteomes" id="UP000028931">
    <property type="component" value="Chromosome"/>
</dbReference>
<feature type="domain" description="UspA" evidence="6">
    <location>
        <begin position="166"/>
        <end position="309"/>
    </location>
</feature>
<dbReference type="EMBL" id="CP009048">
    <property type="protein sequence ID" value="AIL61720.1"/>
    <property type="molecule type" value="Genomic_DNA"/>
</dbReference>
<dbReference type="InterPro" id="IPR006015">
    <property type="entry name" value="Universal_stress_UspA"/>
</dbReference>
<name>A0A077FAZ4_9PSED</name>
<dbReference type="GO" id="GO:0005737">
    <property type="term" value="C:cytoplasm"/>
    <property type="evidence" value="ECO:0007669"/>
    <property type="project" value="UniProtKB-SubCell"/>
</dbReference>
<evidence type="ECO:0000313" key="8">
    <source>
        <dbReference type="Proteomes" id="UP000028931"/>
    </source>
</evidence>
<evidence type="ECO:0000256" key="4">
    <source>
        <dbReference type="ARBA" id="ARBA00037131"/>
    </source>
</evidence>
<evidence type="ECO:0000256" key="5">
    <source>
        <dbReference type="SAM" id="Coils"/>
    </source>
</evidence>
<dbReference type="eggNOG" id="COG0589">
    <property type="taxonomic scope" value="Bacteria"/>
</dbReference>
<dbReference type="PRINTS" id="PR01438">
    <property type="entry name" value="UNVRSLSTRESS"/>
</dbReference>
<dbReference type="InterPro" id="IPR006016">
    <property type="entry name" value="UspA"/>
</dbReference>
<accession>A0A077FAZ4</accession>
<dbReference type="Gene3D" id="3.40.50.12370">
    <property type="match status" value="1"/>
</dbReference>
<keyword evidence="5" id="KW-0175">Coiled coil</keyword>
<dbReference type="SUPFAM" id="SSF52402">
    <property type="entry name" value="Adenine nucleotide alpha hydrolases-like"/>
    <property type="match status" value="2"/>
</dbReference>
<evidence type="ECO:0000256" key="1">
    <source>
        <dbReference type="ARBA" id="ARBA00004496"/>
    </source>
</evidence>
<dbReference type="PANTHER" id="PTHR47892">
    <property type="entry name" value="UNIVERSAL STRESS PROTEIN E"/>
    <property type="match status" value="1"/>
</dbReference>
<dbReference type="Pfam" id="PF00582">
    <property type="entry name" value="Usp"/>
    <property type="match status" value="2"/>
</dbReference>
<feature type="coiled-coil region" evidence="5">
    <location>
        <begin position="63"/>
        <end position="90"/>
    </location>
</feature>
<keyword evidence="3" id="KW-0963">Cytoplasm</keyword>
<comment type="function">
    <text evidence="4">Required for resistance to DNA-damaging agents.</text>
</comment>
<gene>
    <name evidence="7" type="ORF">PSAKL28_25160</name>
</gene>
<dbReference type="AlphaFoldDB" id="A0A077FAZ4"/>
<dbReference type="HOGENOM" id="CLU_049301_1_0_6"/>
<evidence type="ECO:0000256" key="3">
    <source>
        <dbReference type="ARBA" id="ARBA00022490"/>
    </source>
</evidence>
<comment type="similarity">
    <text evidence="2">Belongs to the universal stress protein A family.</text>
</comment>